<organism evidence="1 2">
    <name type="scientific">Subdoligranulum variabile DSM 15176</name>
    <dbReference type="NCBI Taxonomy" id="411471"/>
    <lineage>
        <taxon>Bacteria</taxon>
        <taxon>Bacillati</taxon>
        <taxon>Bacillota</taxon>
        <taxon>Clostridia</taxon>
        <taxon>Eubacteriales</taxon>
        <taxon>Oscillospiraceae</taxon>
        <taxon>Subdoligranulum</taxon>
    </lineage>
</organism>
<gene>
    <name evidence="1" type="ORF">SUBVAR_05437</name>
</gene>
<sequence length="41" mass="5010">MNRTKCCGKYEKRIKNPEKLNRFYLWNFTQSSIIVPNDIFL</sequence>
<accession>D1PM78</accession>
<protein>
    <submittedName>
        <fullName evidence="1">Uncharacterized protein</fullName>
    </submittedName>
</protein>
<dbReference type="EMBL" id="ACBY02000023">
    <property type="protein sequence ID" value="EFB75663.1"/>
    <property type="molecule type" value="Genomic_DNA"/>
</dbReference>
<evidence type="ECO:0000313" key="2">
    <source>
        <dbReference type="Proteomes" id="UP000003438"/>
    </source>
</evidence>
<name>D1PM78_9FIRM</name>
<proteinExistence type="predicted"/>
<reference evidence="1" key="1">
    <citation type="submission" date="2009-12" db="EMBL/GenBank/DDBJ databases">
        <authorList>
            <person name="Weinstock G."/>
            <person name="Sodergren E."/>
            <person name="Clifton S."/>
            <person name="Fulton L."/>
            <person name="Fulton B."/>
            <person name="Courtney L."/>
            <person name="Fronick C."/>
            <person name="Harrison M."/>
            <person name="Strong C."/>
            <person name="Farmer C."/>
            <person name="Delahaunty K."/>
            <person name="Markovic C."/>
            <person name="Hall O."/>
            <person name="Minx P."/>
            <person name="Tomlinson C."/>
            <person name="Mitreva M."/>
            <person name="Nelson J."/>
            <person name="Hou S."/>
            <person name="Wollam A."/>
            <person name="Pepin K.H."/>
            <person name="Johnson M."/>
            <person name="Bhonagiri V."/>
            <person name="Nash W.E."/>
            <person name="Warren W."/>
            <person name="Chinwalla A."/>
            <person name="Mardis E.R."/>
            <person name="Wilson R.K."/>
        </authorList>
    </citation>
    <scope>NUCLEOTIDE SEQUENCE [LARGE SCALE GENOMIC DNA]</scope>
    <source>
        <strain evidence="1">DSM 15176</strain>
    </source>
</reference>
<dbReference type="Proteomes" id="UP000003438">
    <property type="component" value="Unassembled WGS sequence"/>
</dbReference>
<dbReference type="STRING" id="411471.SUBVAR_05437"/>
<dbReference type="HOGENOM" id="CLU_3277619_0_0_9"/>
<dbReference type="AlphaFoldDB" id="D1PM78"/>
<evidence type="ECO:0000313" key="1">
    <source>
        <dbReference type="EMBL" id="EFB75663.1"/>
    </source>
</evidence>
<keyword evidence="2" id="KW-1185">Reference proteome</keyword>
<comment type="caution">
    <text evidence="1">The sequence shown here is derived from an EMBL/GenBank/DDBJ whole genome shotgun (WGS) entry which is preliminary data.</text>
</comment>